<gene>
    <name evidence="2" type="ORF">JO380_001667</name>
</gene>
<comment type="caution">
    <text evidence="2">The sequence shown here is derived from an EMBL/GenBank/DDBJ whole genome shotgun (WGS) entry which is preliminary data.</text>
</comment>
<evidence type="ECO:0000259" key="1">
    <source>
        <dbReference type="Pfam" id="PF13649"/>
    </source>
</evidence>
<dbReference type="CDD" id="cd02440">
    <property type="entry name" value="AdoMet_MTases"/>
    <property type="match status" value="1"/>
</dbReference>
<keyword evidence="3" id="KW-1185">Reference proteome</keyword>
<dbReference type="Pfam" id="PF13649">
    <property type="entry name" value="Methyltransf_25"/>
    <property type="match status" value="1"/>
</dbReference>
<proteinExistence type="predicted"/>
<accession>A0ABU0GKN9</accession>
<dbReference type="InterPro" id="IPR050723">
    <property type="entry name" value="CFA/CMAS"/>
</dbReference>
<dbReference type="GO" id="GO:0032259">
    <property type="term" value="P:methylation"/>
    <property type="evidence" value="ECO:0007669"/>
    <property type="project" value="UniProtKB-KW"/>
</dbReference>
<dbReference type="Proteomes" id="UP001240250">
    <property type="component" value="Unassembled WGS sequence"/>
</dbReference>
<dbReference type="PANTHER" id="PTHR43667">
    <property type="entry name" value="CYCLOPROPANE-FATTY-ACYL-PHOSPHOLIPID SYNTHASE"/>
    <property type="match status" value="1"/>
</dbReference>
<protein>
    <submittedName>
        <fullName evidence="2">SAM-dependent methyltransferase</fullName>
    </submittedName>
</protein>
<dbReference type="PANTHER" id="PTHR43667:SF2">
    <property type="entry name" value="FATTY ACID C-METHYL TRANSFERASE"/>
    <property type="match status" value="1"/>
</dbReference>
<evidence type="ECO:0000313" key="2">
    <source>
        <dbReference type="EMBL" id="MDQ0425286.1"/>
    </source>
</evidence>
<dbReference type="EMBL" id="JAUSVM010000001">
    <property type="protein sequence ID" value="MDQ0425286.1"/>
    <property type="molecule type" value="Genomic_DNA"/>
</dbReference>
<dbReference type="RefSeq" id="WP_070319213.1">
    <property type="nucleotide sequence ID" value="NZ_JAUSVM010000001.1"/>
</dbReference>
<keyword evidence="2" id="KW-0489">Methyltransferase</keyword>
<feature type="domain" description="Methyltransferase" evidence="1">
    <location>
        <begin position="80"/>
        <end position="173"/>
    </location>
</feature>
<evidence type="ECO:0000313" key="3">
    <source>
        <dbReference type="Proteomes" id="UP001240250"/>
    </source>
</evidence>
<sequence length="250" mass="27692">MPGTVGRGRSIQSVDDVLALLDQLFDERADRWSERGGTDFWDRFYADRHRPVPFFRAVPDESLVAWHADGRLPLGPGTRVLELGCGPGRNAVWLAQQGCRVDALDLSATAVTWGRERATQAGVDVRFVRTDVLTWRTDRPYDLVVDSGCFHHLPPHRRVSYRALLERTLAPGGHLGIACFAAGHDGRGGTEADDLDLYRAGGLSGGLAYTADELRRSLAGLTEVELRRMRTVTSGDTFGEDFLWAGLFRR</sequence>
<name>A0ABU0GKN9_9CELL</name>
<keyword evidence="2" id="KW-0808">Transferase</keyword>
<dbReference type="GO" id="GO:0008168">
    <property type="term" value="F:methyltransferase activity"/>
    <property type="evidence" value="ECO:0007669"/>
    <property type="project" value="UniProtKB-KW"/>
</dbReference>
<dbReference type="InterPro" id="IPR029063">
    <property type="entry name" value="SAM-dependent_MTases_sf"/>
</dbReference>
<dbReference type="Gene3D" id="3.40.50.150">
    <property type="entry name" value="Vaccinia Virus protein VP39"/>
    <property type="match status" value="1"/>
</dbReference>
<reference evidence="2 3" key="1">
    <citation type="submission" date="2023-07" db="EMBL/GenBank/DDBJ databases">
        <title>Sequencing the genomes of 1000 actinobacteria strains.</title>
        <authorList>
            <person name="Klenk H.-P."/>
        </authorList>
    </citation>
    <scope>NUCLEOTIDE SEQUENCE [LARGE SCALE GENOMIC DNA]</scope>
    <source>
        <strain evidence="2 3">DSM 14785</strain>
    </source>
</reference>
<dbReference type="SUPFAM" id="SSF53335">
    <property type="entry name" value="S-adenosyl-L-methionine-dependent methyltransferases"/>
    <property type="match status" value="1"/>
</dbReference>
<dbReference type="InterPro" id="IPR041698">
    <property type="entry name" value="Methyltransf_25"/>
</dbReference>
<organism evidence="2 3">
    <name type="scientific">Cellulomonas iranensis</name>
    <dbReference type="NCBI Taxonomy" id="76862"/>
    <lineage>
        <taxon>Bacteria</taxon>
        <taxon>Bacillati</taxon>
        <taxon>Actinomycetota</taxon>
        <taxon>Actinomycetes</taxon>
        <taxon>Micrococcales</taxon>
        <taxon>Cellulomonadaceae</taxon>
        <taxon>Cellulomonas</taxon>
    </lineage>
</organism>